<organism evidence="3 4">
    <name type="scientific">Rhizobium rhizoryzae</name>
    <dbReference type="NCBI Taxonomy" id="451876"/>
    <lineage>
        <taxon>Bacteria</taxon>
        <taxon>Pseudomonadati</taxon>
        <taxon>Pseudomonadota</taxon>
        <taxon>Alphaproteobacteria</taxon>
        <taxon>Hyphomicrobiales</taxon>
        <taxon>Rhizobiaceae</taxon>
        <taxon>Rhizobium/Agrobacterium group</taxon>
        <taxon>Rhizobium</taxon>
    </lineage>
</organism>
<dbReference type="InterPro" id="IPR028098">
    <property type="entry name" value="Glyco_trans_4-like_N"/>
</dbReference>
<evidence type="ECO:0000313" key="3">
    <source>
        <dbReference type="EMBL" id="MBB4145763.1"/>
    </source>
</evidence>
<dbReference type="RefSeq" id="WP_165130508.1">
    <property type="nucleotide sequence ID" value="NZ_CP049248.1"/>
</dbReference>
<sequence>MIQRLEADRSLKVMIATPGGRLGQGGIDRIMMSLHDELARQAAHDGLKIEARFVQTRGNGHIVLSPLYLIGFCLRMVLARLLGQLDLVHINLASEGSTYRKLVIAALARLLSIPYVLHLHGAEYMIFWSERDSFINRQIRTMFEKASRIIVLGRPWREFVRRKVPEAADRIVIVPNATKAPTQPHMGGGDKVHILFLGRIGERKGVPQLCDALGDMKDLSGWKATLAGDGENEWLHQRLKQLQLEDRVAAPGWQGPEDVARLLSEADILVLPSFAENLPVSVIEGMAEGLAIVATPVGAIEDIITHEQNGLLVPPGDVVSLRTALERLLRDPQLRQGLGEAARETHRRQLDLPHYARNICSVWANAAWRNQRY</sequence>
<comment type="caution">
    <text evidence="3">The sequence shown here is derived from an EMBL/GenBank/DDBJ whole genome shotgun (WGS) entry which is preliminary data.</text>
</comment>
<dbReference type="CDD" id="cd03801">
    <property type="entry name" value="GT4_PimA-like"/>
    <property type="match status" value="1"/>
</dbReference>
<feature type="domain" description="Glycosyltransferase subfamily 4-like N-terminal" evidence="2">
    <location>
        <begin position="63"/>
        <end position="177"/>
    </location>
</feature>
<keyword evidence="4" id="KW-1185">Reference proteome</keyword>
<protein>
    <submittedName>
        <fullName evidence="3">Glycosyltransferase involved in cell wall biosynthesis</fullName>
    </submittedName>
</protein>
<accession>A0A7W6LLT8</accession>
<evidence type="ECO:0000259" key="1">
    <source>
        <dbReference type="Pfam" id="PF00534"/>
    </source>
</evidence>
<dbReference type="PANTHER" id="PTHR12526">
    <property type="entry name" value="GLYCOSYLTRANSFERASE"/>
    <property type="match status" value="1"/>
</dbReference>
<evidence type="ECO:0000313" key="4">
    <source>
        <dbReference type="Proteomes" id="UP000519897"/>
    </source>
</evidence>
<dbReference type="Proteomes" id="UP000519897">
    <property type="component" value="Unassembled WGS sequence"/>
</dbReference>
<dbReference type="EMBL" id="JACIEC010000011">
    <property type="protein sequence ID" value="MBB4145763.1"/>
    <property type="molecule type" value="Genomic_DNA"/>
</dbReference>
<proteinExistence type="predicted"/>
<dbReference type="PANTHER" id="PTHR12526:SF631">
    <property type="entry name" value="BLL6306 PROTEIN"/>
    <property type="match status" value="1"/>
</dbReference>
<dbReference type="AlphaFoldDB" id="A0A7W6LLT8"/>
<keyword evidence="3" id="KW-0808">Transferase</keyword>
<feature type="domain" description="Glycosyl transferase family 1" evidence="1">
    <location>
        <begin position="190"/>
        <end position="344"/>
    </location>
</feature>
<dbReference type="Pfam" id="PF00534">
    <property type="entry name" value="Glycos_transf_1"/>
    <property type="match status" value="1"/>
</dbReference>
<name>A0A7W6LLT8_9HYPH</name>
<dbReference type="GO" id="GO:0016757">
    <property type="term" value="F:glycosyltransferase activity"/>
    <property type="evidence" value="ECO:0007669"/>
    <property type="project" value="InterPro"/>
</dbReference>
<dbReference type="Gene3D" id="3.40.50.2000">
    <property type="entry name" value="Glycogen Phosphorylase B"/>
    <property type="match status" value="2"/>
</dbReference>
<dbReference type="SUPFAM" id="SSF53756">
    <property type="entry name" value="UDP-Glycosyltransferase/glycogen phosphorylase"/>
    <property type="match status" value="1"/>
</dbReference>
<evidence type="ECO:0000259" key="2">
    <source>
        <dbReference type="Pfam" id="PF13439"/>
    </source>
</evidence>
<dbReference type="Pfam" id="PF13439">
    <property type="entry name" value="Glyco_transf_4"/>
    <property type="match status" value="1"/>
</dbReference>
<gene>
    <name evidence="3" type="ORF">GGQ72_004329</name>
</gene>
<reference evidence="3 4" key="1">
    <citation type="submission" date="2020-08" db="EMBL/GenBank/DDBJ databases">
        <title>Genomic Encyclopedia of Type Strains, Phase IV (KMG-IV): sequencing the most valuable type-strain genomes for metagenomic binning, comparative biology and taxonomic classification.</title>
        <authorList>
            <person name="Goeker M."/>
        </authorList>
    </citation>
    <scope>NUCLEOTIDE SEQUENCE [LARGE SCALE GENOMIC DNA]</scope>
    <source>
        <strain evidence="3 4">DSM 29514</strain>
    </source>
</reference>
<dbReference type="InterPro" id="IPR001296">
    <property type="entry name" value="Glyco_trans_1"/>
</dbReference>